<dbReference type="PANTHER" id="PTHR33371:SF4">
    <property type="entry name" value="INTERMEMBRANE PHOSPHOLIPID TRANSPORT SYSTEM BINDING PROTEIN MLAD"/>
    <property type="match status" value="1"/>
</dbReference>
<proteinExistence type="predicted"/>
<evidence type="ECO:0000256" key="1">
    <source>
        <dbReference type="SAM" id="MobiDB-lite"/>
    </source>
</evidence>
<evidence type="ECO:0000313" key="4">
    <source>
        <dbReference type="Proteomes" id="UP000023435"/>
    </source>
</evidence>
<dbReference type="AlphaFoldDB" id="A0A108UA47"/>
<feature type="domain" description="Mce/MlaD" evidence="2">
    <location>
        <begin position="41"/>
        <end position="118"/>
    </location>
</feature>
<dbReference type="InterPro" id="IPR003399">
    <property type="entry name" value="Mce/MlaD"/>
</dbReference>
<dbReference type="GeneID" id="97901156"/>
<dbReference type="GO" id="GO:0005543">
    <property type="term" value="F:phospholipid binding"/>
    <property type="evidence" value="ECO:0007669"/>
    <property type="project" value="TreeGrafter"/>
</dbReference>
<dbReference type="OrthoDB" id="9788420at2"/>
<dbReference type="Proteomes" id="UP000023435">
    <property type="component" value="Unassembled WGS sequence"/>
</dbReference>
<dbReference type="GO" id="GO:0005548">
    <property type="term" value="F:phospholipid transporter activity"/>
    <property type="evidence" value="ECO:0007669"/>
    <property type="project" value="TreeGrafter"/>
</dbReference>
<evidence type="ECO:0000259" key="2">
    <source>
        <dbReference type="Pfam" id="PF02470"/>
    </source>
</evidence>
<name>A0A108UA47_9GAMM</name>
<protein>
    <submittedName>
        <fullName evidence="3">ABC transporter, periplasmic component YrbD</fullName>
    </submittedName>
</protein>
<dbReference type="InterPro" id="IPR030970">
    <property type="entry name" value="ABC_MlaD"/>
</dbReference>
<dbReference type="NCBIfam" id="TIGR04430">
    <property type="entry name" value="OM_asym_MlaD"/>
    <property type="match status" value="1"/>
</dbReference>
<dbReference type="PANTHER" id="PTHR33371">
    <property type="entry name" value="INTERMEMBRANE PHOSPHOLIPID TRANSPORT SYSTEM BINDING PROTEIN MLAD-RELATED"/>
    <property type="match status" value="1"/>
</dbReference>
<dbReference type="EMBL" id="JAJA02000001">
    <property type="protein sequence ID" value="KWS05357.1"/>
    <property type="molecule type" value="Genomic_DNA"/>
</dbReference>
<feature type="region of interest" description="Disordered" evidence="1">
    <location>
        <begin position="155"/>
        <end position="188"/>
    </location>
</feature>
<comment type="caution">
    <text evidence="3">The sequence shown here is derived from an EMBL/GenBank/DDBJ whole genome shotgun (WGS) entry which is preliminary data.</text>
</comment>
<dbReference type="InterPro" id="IPR052336">
    <property type="entry name" value="MlaD_Phospholipid_Transporter"/>
</dbReference>
<sequence>MSIRSPRIEFAVGAFLLLALASLLVLAIASTNGKFGFGGDSYNITAKFTTIGPLRPNAPVKIGGVTVGQVTDISLDPVKYQSVVTLAINKRYTLSADTSAGILTSGLLGESYVGLSPGGDPENLKPGDQIFLTQPAVDLIQLVGKYMFSGGGAQGGNGGGAAAAKPADAGVPDYLQGEQAAPSDETKK</sequence>
<organism evidence="3 4">
    <name type="scientific">Lysobacter capsici AZ78</name>
    <dbReference type="NCBI Taxonomy" id="1444315"/>
    <lineage>
        <taxon>Bacteria</taxon>
        <taxon>Pseudomonadati</taxon>
        <taxon>Pseudomonadota</taxon>
        <taxon>Gammaproteobacteria</taxon>
        <taxon>Lysobacterales</taxon>
        <taxon>Lysobacteraceae</taxon>
        <taxon>Lysobacter</taxon>
    </lineage>
</organism>
<accession>A0A108UA47</accession>
<keyword evidence="4" id="KW-1185">Reference proteome</keyword>
<reference evidence="3 4" key="1">
    <citation type="journal article" date="2014" name="Genome Announc.">
        <title>Draft Genome Sequence of Lysobacter capsici AZ78, a Bacterium Antagonistic to Plant-Pathogenic Oomycetes.</title>
        <authorList>
            <person name="Puopolo G."/>
            <person name="Sonego P."/>
            <person name="Engelen K."/>
            <person name="Pertot I."/>
        </authorList>
    </citation>
    <scope>NUCLEOTIDE SEQUENCE [LARGE SCALE GENOMIC DNA]</scope>
    <source>
        <strain evidence="3 4">AZ78</strain>
    </source>
</reference>
<gene>
    <name evidence="3" type="ORF">AZ78_2908</name>
</gene>
<dbReference type="RefSeq" id="WP_036103457.1">
    <property type="nucleotide sequence ID" value="NZ_JAJA02000001.1"/>
</dbReference>
<evidence type="ECO:0000313" key="3">
    <source>
        <dbReference type="EMBL" id="KWS05357.1"/>
    </source>
</evidence>
<dbReference type="Pfam" id="PF02470">
    <property type="entry name" value="MlaD"/>
    <property type="match status" value="1"/>
</dbReference>